<evidence type="ECO:0000256" key="4">
    <source>
        <dbReference type="ARBA" id="ARBA00023163"/>
    </source>
</evidence>
<evidence type="ECO:0000256" key="3">
    <source>
        <dbReference type="ARBA" id="ARBA00023125"/>
    </source>
</evidence>
<dbReference type="CDD" id="cd01392">
    <property type="entry name" value="HTH_LacI"/>
    <property type="match status" value="1"/>
</dbReference>
<keyword evidence="1" id="KW-0678">Repressor</keyword>
<dbReference type="InterPro" id="IPR010982">
    <property type="entry name" value="Lambda_DNA-bd_dom_sf"/>
</dbReference>
<keyword evidence="4" id="KW-0804">Transcription</keyword>
<dbReference type="PROSITE" id="PS00356">
    <property type="entry name" value="HTH_LACI_1"/>
    <property type="match status" value="1"/>
</dbReference>
<dbReference type="PANTHER" id="PTHR30146:SF148">
    <property type="entry name" value="HTH-TYPE TRANSCRIPTIONAL REPRESSOR PURR-RELATED"/>
    <property type="match status" value="1"/>
</dbReference>
<evidence type="ECO:0000313" key="7">
    <source>
        <dbReference type="Proteomes" id="UP001056336"/>
    </source>
</evidence>
<evidence type="ECO:0000256" key="1">
    <source>
        <dbReference type="ARBA" id="ARBA00022491"/>
    </source>
</evidence>
<dbReference type="PANTHER" id="PTHR30146">
    <property type="entry name" value="LACI-RELATED TRANSCRIPTIONAL REPRESSOR"/>
    <property type="match status" value="1"/>
</dbReference>
<dbReference type="Pfam" id="PF00356">
    <property type="entry name" value="LacI"/>
    <property type="match status" value="1"/>
</dbReference>
<evidence type="ECO:0000256" key="2">
    <source>
        <dbReference type="ARBA" id="ARBA00023015"/>
    </source>
</evidence>
<organism evidence="6 7">
    <name type="scientific">Jatrophihabitans telluris</name>
    <dbReference type="NCBI Taxonomy" id="2038343"/>
    <lineage>
        <taxon>Bacteria</taxon>
        <taxon>Bacillati</taxon>
        <taxon>Actinomycetota</taxon>
        <taxon>Actinomycetes</taxon>
        <taxon>Jatrophihabitantales</taxon>
        <taxon>Jatrophihabitantaceae</taxon>
        <taxon>Jatrophihabitans</taxon>
    </lineage>
</organism>
<dbReference type="CDD" id="cd06267">
    <property type="entry name" value="PBP1_LacI_sugar_binding-like"/>
    <property type="match status" value="1"/>
</dbReference>
<dbReference type="InterPro" id="IPR046335">
    <property type="entry name" value="LacI/GalR-like_sensor"/>
</dbReference>
<keyword evidence="7" id="KW-1185">Reference proteome</keyword>
<dbReference type="Proteomes" id="UP001056336">
    <property type="component" value="Chromosome"/>
</dbReference>
<name>A0ABY4R7D5_9ACTN</name>
<dbReference type="RefSeq" id="WP_249774220.1">
    <property type="nucleotide sequence ID" value="NZ_CP097332.1"/>
</dbReference>
<dbReference type="Pfam" id="PF13377">
    <property type="entry name" value="Peripla_BP_3"/>
    <property type="match status" value="1"/>
</dbReference>
<dbReference type="InterPro" id="IPR028082">
    <property type="entry name" value="Peripla_BP_I"/>
</dbReference>
<protein>
    <submittedName>
        <fullName evidence="6">LacI family transcriptional regulator</fullName>
    </submittedName>
</protein>
<dbReference type="Gene3D" id="3.40.50.2300">
    <property type="match status" value="2"/>
</dbReference>
<dbReference type="InterPro" id="IPR000843">
    <property type="entry name" value="HTH_LacI"/>
</dbReference>
<dbReference type="EMBL" id="CP097332">
    <property type="protein sequence ID" value="UQX90324.1"/>
    <property type="molecule type" value="Genomic_DNA"/>
</dbReference>
<keyword evidence="2" id="KW-0805">Transcription regulation</keyword>
<evidence type="ECO:0000313" key="6">
    <source>
        <dbReference type="EMBL" id="UQX90324.1"/>
    </source>
</evidence>
<accession>A0ABY4R7D5</accession>
<proteinExistence type="predicted"/>
<dbReference type="PROSITE" id="PS50932">
    <property type="entry name" value="HTH_LACI_2"/>
    <property type="match status" value="1"/>
</dbReference>
<dbReference type="SUPFAM" id="SSF53822">
    <property type="entry name" value="Periplasmic binding protein-like I"/>
    <property type="match status" value="1"/>
</dbReference>
<evidence type="ECO:0000259" key="5">
    <source>
        <dbReference type="PROSITE" id="PS50932"/>
    </source>
</evidence>
<keyword evidence="3" id="KW-0238">DNA-binding</keyword>
<feature type="domain" description="HTH lacI-type" evidence="5">
    <location>
        <begin position="1"/>
        <end position="53"/>
    </location>
</feature>
<gene>
    <name evidence="6" type="ORF">M6D93_15760</name>
</gene>
<reference evidence="6" key="2">
    <citation type="submission" date="2022-05" db="EMBL/GenBank/DDBJ databases">
        <authorList>
            <person name="Kim J.-S."/>
            <person name="Lee K."/>
            <person name="Suh M."/>
            <person name="Eom M."/>
            <person name="Kim J.-S."/>
            <person name="Kim D.-S."/>
            <person name="Ko S.-H."/>
            <person name="Shin Y."/>
            <person name="Lee J.-S."/>
        </authorList>
    </citation>
    <scope>NUCLEOTIDE SEQUENCE</scope>
    <source>
        <strain evidence="6">N237</strain>
    </source>
</reference>
<reference evidence="6" key="1">
    <citation type="journal article" date="2018" name="Int. J. Syst. Evol. Microbiol.">
        <title>Jatrophihabitans telluris sp. nov., isolated from sediment soil of lava forest wetlands and the emended description of the genus Jatrophihabitans.</title>
        <authorList>
            <person name="Lee K.C."/>
            <person name="Suh M.K."/>
            <person name="Eom M.K."/>
            <person name="Kim K.K."/>
            <person name="Kim J.S."/>
            <person name="Kim D.S."/>
            <person name="Ko S.H."/>
            <person name="Shin Y.K."/>
            <person name="Lee J.S."/>
        </authorList>
    </citation>
    <scope>NUCLEOTIDE SEQUENCE</scope>
    <source>
        <strain evidence="6">N237</strain>
    </source>
</reference>
<sequence>MRDVAMAAQVSISTVSHVLNGTRFVDPATETRVRAVIEQLGYRHNHLARAVARGGRSQSIGVGVSAWTNPYFGAVVSAIDSAVADFGSTLLLGETGEDEEREYRLVTSLLERRVDGIVLAPGPRSAERTLPMLEAAKTPTVLLDRIYPAAKLDQVGTDNIEPTASLVDHLAQTHGKLRIGLVSGLPGLSTTHERLLGYQTGLQRNGIAFDPTLVGDGGSSVEQGEQAAARMLATEDPPTAIIAGNNEMSVGTLRWLRTNRLSVPDDVAFCGFDDFDWAELMTSPITAIAQDWPRIGLRAVSLLRARLEDTTLPYSIDRLPASLIIRNSCGCP</sequence>
<dbReference type="Gene3D" id="1.10.260.40">
    <property type="entry name" value="lambda repressor-like DNA-binding domains"/>
    <property type="match status" value="1"/>
</dbReference>
<dbReference type="SUPFAM" id="SSF47413">
    <property type="entry name" value="lambda repressor-like DNA-binding domains"/>
    <property type="match status" value="1"/>
</dbReference>
<dbReference type="SMART" id="SM00354">
    <property type="entry name" value="HTH_LACI"/>
    <property type="match status" value="1"/>
</dbReference>